<name>A0AC34R8P8_9BILA</name>
<reference evidence="2" key="1">
    <citation type="submission" date="2022-11" db="UniProtKB">
        <authorList>
            <consortium name="WormBaseParasite"/>
        </authorList>
    </citation>
    <scope>IDENTIFICATION</scope>
</reference>
<dbReference type="Proteomes" id="UP000887576">
    <property type="component" value="Unplaced"/>
</dbReference>
<organism evidence="1 2">
    <name type="scientific">Panagrolaimus sp. JU765</name>
    <dbReference type="NCBI Taxonomy" id="591449"/>
    <lineage>
        <taxon>Eukaryota</taxon>
        <taxon>Metazoa</taxon>
        <taxon>Ecdysozoa</taxon>
        <taxon>Nematoda</taxon>
        <taxon>Chromadorea</taxon>
        <taxon>Rhabditida</taxon>
        <taxon>Tylenchina</taxon>
        <taxon>Panagrolaimomorpha</taxon>
        <taxon>Panagrolaimoidea</taxon>
        <taxon>Panagrolaimidae</taxon>
        <taxon>Panagrolaimus</taxon>
    </lineage>
</organism>
<protein>
    <submittedName>
        <fullName evidence="2">SGNH domain-containing protein</fullName>
    </submittedName>
</protein>
<evidence type="ECO:0000313" key="2">
    <source>
        <dbReference type="WBParaSite" id="JU765_v2.g4514.t1"/>
    </source>
</evidence>
<sequence length="255" mass="28972">MFITDNSIVLPVIILLSLIQYHFCEMPMQRSSYGKNVIFSTLFALATIILCFIPMQDNVPADILPANIKSVEDSIKYNEYLHFGCNNHLTDCKRDEFLKTTFANVTDNEYSKKCALDLPNKNGKIALLTGNSFIISYAKAIIQAIQKSRHGRKFKKIYTMSQNGCPIFDALNEAEVDGRFYCALSHGNMEKILQKLKPDLFITMSQMEFLNNARITLPANMEDDDVSKSLKDEIKRFAKLAKHVVSLEPNLVINE</sequence>
<proteinExistence type="predicted"/>
<evidence type="ECO:0000313" key="1">
    <source>
        <dbReference type="Proteomes" id="UP000887576"/>
    </source>
</evidence>
<dbReference type="WBParaSite" id="JU765_v2.g4514.t1">
    <property type="protein sequence ID" value="JU765_v2.g4514.t1"/>
    <property type="gene ID" value="JU765_v2.g4514"/>
</dbReference>
<accession>A0AC34R8P8</accession>